<feature type="compositionally biased region" description="Polar residues" evidence="1">
    <location>
        <begin position="20"/>
        <end position="45"/>
    </location>
</feature>
<feature type="non-terminal residue" evidence="2">
    <location>
        <position position="245"/>
    </location>
</feature>
<organism evidence="2 3">
    <name type="scientific">Catenaria anguillulae PL171</name>
    <dbReference type="NCBI Taxonomy" id="765915"/>
    <lineage>
        <taxon>Eukaryota</taxon>
        <taxon>Fungi</taxon>
        <taxon>Fungi incertae sedis</taxon>
        <taxon>Blastocladiomycota</taxon>
        <taxon>Blastocladiomycetes</taxon>
        <taxon>Blastocladiales</taxon>
        <taxon>Catenariaceae</taxon>
        <taxon>Catenaria</taxon>
    </lineage>
</organism>
<evidence type="ECO:0000256" key="1">
    <source>
        <dbReference type="SAM" id="MobiDB-lite"/>
    </source>
</evidence>
<name>A0A1Y2HDH7_9FUNG</name>
<dbReference type="EMBL" id="MCFL01000053">
    <property type="protein sequence ID" value="ORZ31961.1"/>
    <property type="molecule type" value="Genomic_DNA"/>
</dbReference>
<proteinExistence type="predicted"/>
<evidence type="ECO:0000313" key="3">
    <source>
        <dbReference type="Proteomes" id="UP000193411"/>
    </source>
</evidence>
<evidence type="ECO:0000313" key="2">
    <source>
        <dbReference type="EMBL" id="ORZ31961.1"/>
    </source>
</evidence>
<gene>
    <name evidence="2" type="ORF">BCR44DRAFT_1487513</name>
</gene>
<reference evidence="2 3" key="1">
    <citation type="submission" date="2016-07" db="EMBL/GenBank/DDBJ databases">
        <title>Pervasive Adenine N6-methylation of Active Genes in Fungi.</title>
        <authorList>
            <consortium name="DOE Joint Genome Institute"/>
            <person name="Mondo S.J."/>
            <person name="Dannebaum R.O."/>
            <person name="Kuo R.C."/>
            <person name="Labutti K."/>
            <person name="Haridas S."/>
            <person name="Kuo A."/>
            <person name="Salamov A."/>
            <person name="Ahrendt S.R."/>
            <person name="Lipzen A."/>
            <person name="Sullivan W."/>
            <person name="Andreopoulos W.B."/>
            <person name="Clum A."/>
            <person name="Lindquist E."/>
            <person name="Daum C."/>
            <person name="Ramamoorthy G.K."/>
            <person name="Gryganskyi A."/>
            <person name="Culley D."/>
            <person name="Magnuson J.K."/>
            <person name="James T.Y."/>
            <person name="O'Malley M.A."/>
            <person name="Stajich J.E."/>
            <person name="Spatafora J.W."/>
            <person name="Visel A."/>
            <person name="Grigoriev I.V."/>
        </authorList>
    </citation>
    <scope>NUCLEOTIDE SEQUENCE [LARGE SCALE GENOMIC DNA]</scope>
    <source>
        <strain evidence="2 3">PL171</strain>
    </source>
</reference>
<feature type="compositionally biased region" description="Polar residues" evidence="1">
    <location>
        <begin position="52"/>
        <end position="65"/>
    </location>
</feature>
<protein>
    <submittedName>
        <fullName evidence="2">Uncharacterized protein</fullName>
    </submittedName>
</protein>
<accession>A0A1Y2HDH7</accession>
<sequence>MSRTRGTPTPTAGTGPSTSQDPSTPNSPSPAGQQTSPSTSVATPQPSEPGHESTQASQEPNPQPYTSTAAITIVHPDFVDDDSAATIKLKPQVRFFFKERLEGKKVTVTDPEDPLFRPIVPETITLRFNIGPHNNLSNLKTILYQAIRPVLGGRARLSAQSTWVVDPPSLVDLGHYVAIQDPTGKRVLWFWGTETPPNHPKTHVAITGKWVAALKEKDIEALPTIICRYGYDLTEQGNYTSFYVA</sequence>
<keyword evidence="3" id="KW-1185">Reference proteome</keyword>
<feature type="compositionally biased region" description="Low complexity" evidence="1">
    <location>
        <begin position="1"/>
        <end position="19"/>
    </location>
</feature>
<dbReference type="Proteomes" id="UP000193411">
    <property type="component" value="Unassembled WGS sequence"/>
</dbReference>
<comment type="caution">
    <text evidence="2">The sequence shown here is derived from an EMBL/GenBank/DDBJ whole genome shotgun (WGS) entry which is preliminary data.</text>
</comment>
<feature type="region of interest" description="Disordered" evidence="1">
    <location>
        <begin position="1"/>
        <end position="65"/>
    </location>
</feature>
<dbReference type="AlphaFoldDB" id="A0A1Y2HDH7"/>